<reference evidence="3 4" key="1">
    <citation type="journal article" date="2003" name="Int. J. Syst. Evol. Microbiol.">
        <title>Halobacillus salinus sp. nov., isolated from a salt lake on the coast of the East Sea in Korea.</title>
        <authorList>
            <person name="Yoon J.H."/>
            <person name="Kang K.H."/>
            <person name="Park Y.H."/>
        </authorList>
    </citation>
    <scope>NUCLEOTIDE SEQUENCE [LARGE SCALE GENOMIC DNA]</scope>
    <source>
        <strain evidence="3 4">HSL-3</strain>
    </source>
</reference>
<dbReference type="InterPro" id="IPR023214">
    <property type="entry name" value="HAD_sf"/>
</dbReference>
<comment type="caution">
    <text evidence="3">The sequence shown here is derived from an EMBL/GenBank/DDBJ whole genome shotgun (WGS) entry which is preliminary data.</text>
</comment>
<dbReference type="SFLD" id="SFLDG01146">
    <property type="entry name" value="C1.2.2"/>
    <property type="match status" value="1"/>
</dbReference>
<dbReference type="SFLD" id="SFLDG01126">
    <property type="entry name" value="C1.2:_Nucleotidase_Like"/>
    <property type="match status" value="1"/>
</dbReference>
<dbReference type="PANTHER" id="PTHR16504">
    <property type="entry name" value="5'(3')-DEOXYRIBONUCLEOTIDASE"/>
    <property type="match status" value="1"/>
</dbReference>
<dbReference type="GO" id="GO:0009223">
    <property type="term" value="P:pyrimidine deoxyribonucleotide catabolic process"/>
    <property type="evidence" value="ECO:0007669"/>
    <property type="project" value="TreeGrafter"/>
</dbReference>
<dbReference type="Gene3D" id="3.40.50.1000">
    <property type="entry name" value="HAD superfamily/HAD-like"/>
    <property type="match status" value="1"/>
</dbReference>
<accession>A0A4Z0GYM2</accession>
<feature type="active site" description="Nucleophile" evidence="2">
    <location>
        <position position="7"/>
    </location>
</feature>
<organism evidence="3 4">
    <name type="scientific">Halobacillus salinus</name>
    <dbReference type="NCBI Taxonomy" id="192814"/>
    <lineage>
        <taxon>Bacteria</taxon>
        <taxon>Bacillati</taxon>
        <taxon>Bacillota</taxon>
        <taxon>Bacilli</taxon>
        <taxon>Bacillales</taxon>
        <taxon>Bacillaceae</taxon>
        <taxon>Halobacillus</taxon>
    </lineage>
</organism>
<dbReference type="EMBL" id="SRJC01000002">
    <property type="protein sequence ID" value="TGB02914.1"/>
    <property type="molecule type" value="Genomic_DNA"/>
</dbReference>
<evidence type="ECO:0000313" key="3">
    <source>
        <dbReference type="EMBL" id="TGB02914.1"/>
    </source>
</evidence>
<name>A0A4Z0GYM2_9BACI</name>
<proteinExistence type="inferred from homology"/>
<protein>
    <submittedName>
        <fullName evidence="3">5'-3'-deoxyribonucleotidase</fullName>
    </submittedName>
</protein>
<evidence type="ECO:0000256" key="1">
    <source>
        <dbReference type="ARBA" id="ARBA00009589"/>
    </source>
</evidence>
<dbReference type="InterPro" id="IPR010708">
    <property type="entry name" value="5'(3')-deoxyribonucleotidase"/>
</dbReference>
<dbReference type="AlphaFoldDB" id="A0A4Z0GYM2"/>
<dbReference type="SUPFAM" id="SSF56784">
    <property type="entry name" value="HAD-like"/>
    <property type="match status" value="1"/>
</dbReference>
<dbReference type="RefSeq" id="WP_135327827.1">
    <property type="nucleotide sequence ID" value="NZ_SRJC01000002.1"/>
</dbReference>
<keyword evidence="4" id="KW-1185">Reference proteome</keyword>
<dbReference type="GO" id="GO:0008253">
    <property type="term" value="F:5'-nucleotidase activity"/>
    <property type="evidence" value="ECO:0007669"/>
    <property type="project" value="InterPro"/>
</dbReference>
<evidence type="ECO:0000313" key="4">
    <source>
        <dbReference type="Proteomes" id="UP000297982"/>
    </source>
</evidence>
<dbReference type="Proteomes" id="UP000297982">
    <property type="component" value="Unassembled WGS sequence"/>
</dbReference>
<sequence>MQRIAVDMDDVIAAPLPKHLQLFNQRYNDNISINDLQGRYLTELRPHLEKEILDLLAEPDFFRDLDVMEDSQEVLELLDREYDIFIVTAAMELPTSFSAKYQWLEKHFSFLNKQNIVFCGDKSIVDADYLIDDNPKNLEVFKGQGILFNSPYNSHVEEFKRVDNWKDIKSYFIDNKK</sequence>
<gene>
    <name evidence="3" type="ORF">E4663_12245</name>
</gene>
<dbReference type="SFLD" id="SFLDS00003">
    <property type="entry name" value="Haloacid_Dehalogenase"/>
    <property type="match status" value="1"/>
</dbReference>
<comment type="similarity">
    <text evidence="1">Belongs to the 5'(3')-deoxyribonucleotidase family.</text>
</comment>
<dbReference type="InterPro" id="IPR036412">
    <property type="entry name" value="HAD-like_sf"/>
</dbReference>
<dbReference type="Gene3D" id="1.10.40.40">
    <property type="entry name" value="Deoxyribonucleotidase, domain 2"/>
    <property type="match status" value="1"/>
</dbReference>
<evidence type="ECO:0000256" key="2">
    <source>
        <dbReference type="PIRSR" id="PIRSR610708-1"/>
    </source>
</evidence>
<dbReference type="Pfam" id="PF06941">
    <property type="entry name" value="NT5C"/>
    <property type="match status" value="1"/>
</dbReference>
<feature type="active site" description="Proton donor" evidence="2">
    <location>
        <position position="9"/>
    </location>
</feature>
<dbReference type="PANTHER" id="PTHR16504:SF4">
    <property type="entry name" value="5'(3')-DEOXYRIBONUCLEOTIDASE"/>
    <property type="match status" value="1"/>
</dbReference>